<organism evidence="2">
    <name type="scientific">Fervidobacterium pennivorans</name>
    <dbReference type="NCBI Taxonomy" id="93466"/>
    <lineage>
        <taxon>Bacteria</taxon>
        <taxon>Thermotogati</taxon>
        <taxon>Thermotogota</taxon>
        <taxon>Thermotogae</taxon>
        <taxon>Thermotogales</taxon>
        <taxon>Fervidobacteriaceae</taxon>
        <taxon>Fervidobacterium</taxon>
    </lineage>
</organism>
<dbReference type="PANTHER" id="PTHR11228">
    <property type="entry name" value="RADICAL SAM DOMAIN PROTEIN"/>
    <property type="match status" value="1"/>
</dbReference>
<dbReference type="InterPro" id="IPR013785">
    <property type="entry name" value="Aldolase_TIM"/>
</dbReference>
<reference evidence="2" key="1">
    <citation type="journal article" date="2020" name="mSystems">
        <title>Genome- and Community-Level Interaction Insights into Carbon Utilization and Element Cycling Functions of Hydrothermarchaeota in Hydrothermal Sediment.</title>
        <authorList>
            <person name="Zhou Z."/>
            <person name="Liu Y."/>
            <person name="Xu W."/>
            <person name="Pan J."/>
            <person name="Luo Z.H."/>
            <person name="Li M."/>
        </authorList>
    </citation>
    <scope>NUCLEOTIDE SEQUENCE [LARGE SCALE GENOMIC DNA]</scope>
    <source>
        <strain evidence="2">SpSt-61</strain>
    </source>
</reference>
<dbReference type="Pfam" id="PF13186">
    <property type="entry name" value="SPASM"/>
    <property type="match status" value="1"/>
</dbReference>
<name>A0A7V4KB58_FERPE</name>
<evidence type="ECO:0000313" key="2">
    <source>
        <dbReference type="EMBL" id="HGU51928.1"/>
    </source>
</evidence>
<dbReference type="PANTHER" id="PTHR11228:SF7">
    <property type="entry name" value="PQQA PEPTIDE CYCLASE"/>
    <property type="match status" value="1"/>
</dbReference>
<evidence type="ECO:0000259" key="1">
    <source>
        <dbReference type="Pfam" id="PF13186"/>
    </source>
</evidence>
<dbReference type="InterPro" id="IPR058240">
    <property type="entry name" value="rSAM_sf"/>
</dbReference>
<dbReference type="InterPro" id="IPR050377">
    <property type="entry name" value="Radical_SAM_PqqE_MftC-like"/>
</dbReference>
<gene>
    <name evidence="2" type="ORF">ENT78_00110</name>
</gene>
<dbReference type="SUPFAM" id="SSF102114">
    <property type="entry name" value="Radical SAM enzymes"/>
    <property type="match status" value="1"/>
</dbReference>
<dbReference type="Gene3D" id="3.20.20.70">
    <property type="entry name" value="Aldolase class I"/>
    <property type="match status" value="1"/>
</dbReference>
<dbReference type="InterPro" id="IPR023885">
    <property type="entry name" value="4Fe4S-binding_SPASM_dom"/>
</dbReference>
<dbReference type="CDD" id="cd21109">
    <property type="entry name" value="SPASM"/>
    <property type="match status" value="1"/>
</dbReference>
<accession>A0A7V4KB58</accession>
<dbReference type="EMBL" id="DSZZ01000008">
    <property type="protein sequence ID" value="HGU51928.1"/>
    <property type="molecule type" value="Genomic_DNA"/>
</dbReference>
<dbReference type="AlphaFoldDB" id="A0A7V4KB58"/>
<feature type="domain" description="4Fe4S-binding SPASM" evidence="1">
    <location>
        <begin position="125"/>
        <end position="181"/>
    </location>
</feature>
<proteinExistence type="predicted"/>
<sequence>MREFKVRHLFLSLDGRPQTYKIIRGVDGYYNVLRVVEELKNETNITLAYTISPWNSREDYLHILEIVRKYNLNLETVIYDDAKVFDTEFVGHKLFYEVSDLMEEGLNRKFVLFYKKWLTGMKIPCLSIRATTLVMPNGDVRLCHGTDIVLGNIYERPLEKILKSKETRKILKIYTKCNKCYAHCHRMFDLSILEKTRCLPKFILKRLWGFEYESLSEGTKNG</sequence>
<comment type="caution">
    <text evidence="2">The sequence shown here is derived from an EMBL/GenBank/DDBJ whole genome shotgun (WGS) entry which is preliminary data.</text>
</comment>
<protein>
    <recommendedName>
        <fullName evidence="1">4Fe4S-binding SPASM domain-containing protein</fullName>
    </recommendedName>
</protein>